<dbReference type="RefSeq" id="XP_007741215.1">
    <property type="nucleotide sequence ID" value="XM_007743025.1"/>
</dbReference>
<evidence type="ECO:0000256" key="7">
    <source>
        <dbReference type="ARBA" id="ARBA00023242"/>
    </source>
</evidence>
<dbReference type="Proteomes" id="UP000019471">
    <property type="component" value="Unassembled WGS sequence"/>
</dbReference>
<dbReference type="PANTHER" id="PTHR14145:SF2">
    <property type="entry name" value="COP9 SIGNALOSOME COMPLEX SUBUNIT 1"/>
    <property type="match status" value="1"/>
</dbReference>
<evidence type="ECO:0000256" key="8">
    <source>
        <dbReference type="ARBA" id="ARBA00067814"/>
    </source>
</evidence>
<dbReference type="OrthoDB" id="422427at2759"/>
<keyword evidence="6" id="KW-0736">Signalosome</keyword>
<dbReference type="InterPro" id="IPR000717">
    <property type="entry name" value="PCI_dom"/>
</dbReference>
<dbReference type="SMART" id="SM00088">
    <property type="entry name" value="PINT"/>
    <property type="match status" value="1"/>
</dbReference>
<dbReference type="GeneID" id="19187142"/>
<evidence type="ECO:0000256" key="1">
    <source>
        <dbReference type="ARBA" id="ARBA00004123"/>
    </source>
</evidence>
<dbReference type="SUPFAM" id="SSF46785">
    <property type="entry name" value="Winged helix' DNA-binding domain"/>
    <property type="match status" value="1"/>
</dbReference>
<evidence type="ECO:0000259" key="10">
    <source>
        <dbReference type="PROSITE" id="PS50250"/>
    </source>
</evidence>
<dbReference type="Pfam" id="PF10602">
    <property type="entry name" value="RPN7"/>
    <property type="match status" value="1"/>
</dbReference>
<dbReference type="InterPro" id="IPR019585">
    <property type="entry name" value="Rpn7/CSN1"/>
</dbReference>
<dbReference type="STRING" id="1182543.W9X9V9"/>
<dbReference type="Pfam" id="PF01399">
    <property type="entry name" value="PCI"/>
    <property type="match status" value="1"/>
</dbReference>
<evidence type="ECO:0000256" key="3">
    <source>
        <dbReference type="ARBA" id="ARBA00008793"/>
    </source>
</evidence>
<dbReference type="AlphaFoldDB" id="W9X9V9"/>
<dbReference type="GO" id="GO:0008180">
    <property type="term" value="C:COP9 signalosome"/>
    <property type="evidence" value="ECO:0007669"/>
    <property type="project" value="UniProtKB-KW"/>
</dbReference>
<comment type="similarity">
    <text evidence="3">Belongs to the CSN1 family.</text>
</comment>
<dbReference type="InterPro" id="IPR036390">
    <property type="entry name" value="WH_DNA-bd_sf"/>
</dbReference>
<dbReference type="Gene3D" id="1.25.40.570">
    <property type="match status" value="1"/>
</dbReference>
<dbReference type="EMBL" id="AMGX01000003">
    <property type="protein sequence ID" value="EXJ74115.1"/>
    <property type="molecule type" value="Genomic_DNA"/>
</dbReference>
<evidence type="ECO:0000256" key="6">
    <source>
        <dbReference type="ARBA" id="ARBA00022790"/>
    </source>
</evidence>
<dbReference type="HOGENOM" id="CLU_022348_1_1_1"/>
<proteinExistence type="inferred from homology"/>
<organism evidence="11 12">
    <name type="scientific">Cladophialophora psammophila CBS 110553</name>
    <dbReference type="NCBI Taxonomy" id="1182543"/>
    <lineage>
        <taxon>Eukaryota</taxon>
        <taxon>Fungi</taxon>
        <taxon>Dikarya</taxon>
        <taxon>Ascomycota</taxon>
        <taxon>Pezizomycotina</taxon>
        <taxon>Eurotiomycetes</taxon>
        <taxon>Chaetothyriomycetidae</taxon>
        <taxon>Chaetothyriales</taxon>
        <taxon>Herpotrichiellaceae</taxon>
        <taxon>Cladophialophora</taxon>
    </lineage>
</organism>
<feature type="region of interest" description="Disordered" evidence="9">
    <location>
        <begin position="461"/>
        <end position="487"/>
    </location>
</feature>
<dbReference type="PROSITE" id="PS50250">
    <property type="entry name" value="PCI"/>
    <property type="match status" value="1"/>
</dbReference>
<comment type="caution">
    <text evidence="11">The sequence shown here is derived from an EMBL/GenBank/DDBJ whole genome shotgun (WGS) entry which is preliminary data.</text>
</comment>
<dbReference type="eggNOG" id="KOG0686">
    <property type="taxonomic scope" value="Eukaryota"/>
</dbReference>
<name>W9X9V9_9EURO</name>
<keyword evidence="5" id="KW-0963">Cytoplasm</keyword>
<gene>
    <name evidence="11" type="ORF">A1O5_02409</name>
</gene>
<evidence type="ECO:0000256" key="5">
    <source>
        <dbReference type="ARBA" id="ARBA00022490"/>
    </source>
</evidence>
<evidence type="ECO:0000256" key="2">
    <source>
        <dbReference type="ARBA" id="ARBA00004496"/>
    </source>
</evidence>
<comment type="subunit">
    <text evidence="4">Component of the COP9 signalosome (CSN) complex.</text>
</comment>
<reference evidence="11 12" key="1">
    <citation type="submission" date="2013-03" db="EMBL/GenBank/DDBJ databases">
        <title>The Genome Sequence of Cladophialophora psammophila CBS 110553.</title>
        <authorList>
            <consortium name="The Broad Institute Genomics Platform"/>
            <person name="Cuomo C."/>
            <person name="de Hoog S."/>
            <person name="Gorbushina A."/>
            <person name="Walker B."/>
            <person name="Young S.K."/>
            <person name="Zeng Q."/>
            <person name="Gargeya S."/>
            <person name="Fitzgerald M."/>
            <person name="Haas B."/>
            <person name="Abouelleil A."/>
            <person name="Allen A.W."/>
            <person name="Alvarado L."/>
            <person name="Arachchi H.M."/>
            <person name="Berlin A.M."/>
            <person name="Chapman S.B."/>
            <person name="Gainer-Dewar J."/>
            <person name="Goldberg J."/>
            <person name="Griggs A."/>
            <person name="Gujja S."/>
            <person name="Hansen M."/>
            <person name="Howarth C."/>
            <person name="Imamovic A."/>
            <person name="Ireland A."/>
            <person name="Larimer J."/>
            <person name="McCowan C."/>
            <person name="Murphy C."/>
            <person name="Pearson M."/>
            <person name="Poon T.W."/>
            <person name="Priest M."/>
            <person name="Roberts A."/>
            <person name="Saif S."/>
            <person name="Shea T."/>
            <person name="Sisk P."/>
            <person name="Sykes S."/>
            <person name="Wortman J."/>
            <person name="Nusbaum C."/>
            <person name="Birren B."/>
        </authorList>
    </citation>
    <scope>NUCLEOTIDE SEQUENCE [LARGE SCALE GENOMIC DNA]</scope>
    <source>
        <strain evidence="11 12">CBS 110553</strain>
    </source>
</reference>
<evidence type="ECO:0000256" key="9">
    <source>
        <dbReference type="SAM" id="MobiDB-lite"/>
    </source>
</evidence>
<keyword evidence="7" id="KW-0539">Nucleus</keyword>
<dbReference type="PANTHER" id="PTHR14145">
    <property type="entry name" value="26S PROTESOME SUBUNIT 6"/>
    <property type="match status" value="1"/>
</dbReference>
<dbReference type="FunFam" id="1.25.40.570:FF:000022">
    <property type="entry name" value="COP9 signalosome complex subunit 1"/>
    <property type="match status" value="1"/>
</dbReference>
<protein>
    <recommendedName>
        <fullName evidence="8">COP9 signalosome complex subunit 1</fullName>
    </recommendedName>
</protein>
<dbReference type="InterPro" id="IPR045135">
    <property type="entry name" value="Rpn7_N"/>
</dbReference>
<evidence type="ECO:0000313" key="11">
    <source>
        <dbReference type="EMBL" id="EXJ74115.1"/>
    </source>
</evidence>
<feature type="domain" description="PCI" evidence="10">
    <location>
        <begin position="221"/>
        <end position="403"/>
    </location>
</feature>
<evidence type="ECO:0000256" key="4">
    <source>
        <dbReference type="ARBA" id="ARBA00011098"/>
    </source>
</evidence>
<feature type="compositionally biased region" description="Polar residues" evidence="9">
    <location>
        <begin position="477"/>
        <end position="487"/>
    </location>
</feature>
<dbReference type="GO" id="GO:0005737">
    <property type="term" value="C:cytoplasm"/>
    <property type="evidence" value="ECO:0007669"/>
    <property type="project" value="UniProtKB-SubCell"/>
</dbReference>
<evidence type="ECO:0000313" key="12">
    <source>
        <dbReference type="Proteomes" id="UP000019471"/>
    </source>
</evidence>
<keyword evidence="12" id="KW-1185">Reference proteome</keyword>
<comment type="subcellular location">
    <subcellularLocation>
        <location evidence="2">Cytoplasm</location>
    </subcellularLocation>
    <subcellularLocation>
        <location evidence="1">Nucleus</location>
    </subcellularLocation>
</comment>
<accession>W9X9V9</accession>
<sequence length="487" mass="54513">MANEMPQPDLYNYGVEVHETPKFDLAAYISNYRGRTVFRRLHLIASCSTVLAEEAARMALLEAKKGSDVRNYVEAVALLQRVSKSKNLDNLLDPVWASQQEKKNNAETARLENELKGYKNNLIKESIRMGNEDLGTHYYTIGDLNNAVKAYSRMRDYCTTTAHITSTAFRIIAVAIEQRNWLAVQSQVLKVKNIQLKPEDMARNQPKIQAALGLQQMSNFEYREAATSFLNTDPSLGESYSDVLTSNDVAVYGGLCALASMSRSDLQTKVLENSNFRNFLELEPHIRRAISFFCASKYSQCLEILESYRADYLLDIYLQPLVSDIYKKIRTKSIIQYFQPFSKVTLDSMERMFGIAAMPNKAAGSTTTGSDFLNEIVSLIQDGRLGARIDMEHGVLEAVEHSPRAEAQQAALAMVDAFVREARMKLIRLQVINAGLEVRPHQKKKTVGLGQGDGMWDDGDASFTGPGGRDIMGNDFEGSTYSQRKGG</sequence>